<comment type="cofactor">
    <cofactor evidence="1">
        <name>FAD</name>
        <dbReference type="ChEBI" id="CHEBI:57692"/>
    </cofactor>
</comment>
<evidence type="ECO:0000256" key="2">
    <source>
        <dbReference type="ARBA" id="ARBA00008312"/>
    </source>
</evidence>
<evidence type="ECO:0000256" key="7">
    <source>
        <dbReference type="ARBA" id="ARBA00022857"/>
    </source>
</evidence>
<keyword evidence="4" id="KW-0285">Flavoprotein</keyword>
<dbReference type="InterPro" id="IPR039261">
    <property type="entry name" value="FNR_nucleotide-bd"/>
</dbReference>
<proteinExistence type="inferred from homology"/>
<dbReference type="InterPro" id="IPR051930">
    <property type="entry name" value="FNR_type-1"/>
</dbReference>
<dbReference type="AlphaFoldDB" id="I1YFZ6"/>
<dbReference type="Gene3D" id="3.40.50.80">
    <property type="entry name" value="Nucleotide-binding domain of ferredoxin-NADP reductase (FNR) module"/>
    <property type="match status" value="1"/>
</dbReference>
<keyword evidence="5" id="KW-0547">Nucleotide-binding</keyword>
<dbReference type="GO" id="GO:0042167">
    <property type="term" value="P:heme catabolic process"/>
    <property type="evidence" value="ECO:0007669"/>
    <property type="project" value="TreeGrafter"/>
</dbReference>
<dbReference type="EMBL" id="CP003380">
    <property type="protein sequence ID" value="AFJ01839.1"/>
    <property type="molecule type" value="Genomic_DNA"/>
</dbReference>
<dbReference type="PATRIC" id="fig|754477.3.peg.660"/>
<keyword evidence="12" id="KW-1185">Reference proteome</keyword>
<evidence type="ECO:0000313" key="11">
    <source>
        <dbReference type="EMBL" id="AFJ01839.1"/>
    </source>
</evidence>
<dbReference type="PANTHER" id="PTHR47878">
    <property type="entry name" value="OXIDOREDUCTASE FAD/NAD(P)-BINDING DOMAIN PROTEIN"/>
    <property type="match status" value="1"/>
</dbReference>
<dbReference type="SUPFAM" id="SSF63380">
    <property type="entry name" value="Riboflavin synthase domain-like"/>
    <property type="match status" value="1"/>
</dbReference>
<dbReference type="InterPro" id="IPR008333">
    <property type="entry name" value="Cbr1-like_FAD-bd_dom"/>
</dbReference>
<evidence type="ECO:0000256" key="4">
    <source>
        <dbReference type="ARBA" id="ARBA00022630"/>
    </source>
</evidence>
<comment type="similarity">
    <text evidence="2">Belongs to the ferredoxin--NADP reductase type 1 family.</text>
</comment>
<dbReference type="InterPro" id="IPR033892">
    <property type="entry name" value="FNR_bac"/>
</dbReference>
<organism evidence="11 12">
    <name type="scientific">Methylophaga frappieri (strain ATCC BAA-2434 / DSM 25690 / JAM7)</name>
    <dbReference type="NCBI Taxonomy" id="754477"/>
    <lineage>
        <taxon>Bacteria</taxon>
        <taxon>Pseudomonadati</taxon>
        <taxon>Pseudomonadota</taxon>
        <taxon>Gammaproteobacteria</taxon>
        <taxon>Thiotrichales</taxon>
        <taxon>Piscirickettsiaceae</taxon>
        <taxon>Methylophaga</taxon>
    </lineage>
</organism>
<sequence length="248" mass="27613">MVTWTEGIVLENKSWTTKLHSLRVKATIQPFSAGQFTQLALKIDGELVSRPFSLVNAPDDPVLDFYFIHVPDGVLSPRLASLKAGDTVQVAEKATGLLTLEQLPPANKLFLLATGTGVGPFLSILKTETVWQQFDQVCLLHAVRFAEELSYSDTIKQLQHDHADQFRYVTVVSRESHHTSLGGRIPDLIEDDTLSATTGMTFDDNSQVLICGNPGMIQETMDVLTKHGLKRHTRREPGQISIEKYWSN</sequence>
<dbReference type="Gene3D" id="2.40.30.10">
    <property type="entry name" value="Translation factors"/>
    <property type="match status" value="1"/>
</dbReference>
<dbReference type="GO" id="GO:0004324">
    <property type="term" value="F:ferredoxin-NADP+ reductase activity"/>
    <property type="evidence" value="ECO:0007669"/>
    <property type="project" value="UniProtKB-EC"/>
</dbReference>
<dbReference type="PROSITE" id="PS51384">
    <property type="entry name" value="FAD_FR"/>
    <property type="match status" value="1"/>
</dbReference>
<evidence type="ECO:0000256" key="3">
    <source>
        <dbReference type="ARBA" id="ARBA00013223"/>
    </source>
</evidence>
<dbReference type="KEGG" id="mec:Q7C_668"/>
<dbReference type="CDD" id="cd06195">
    <property type="entry name" value="FNR1"/>
    <property type="match status" value="1"/>
</dbReference>
<dbReference type="SUPFAM" id="SSF52343">
    <property type="entry name" value="Ferredoxin reductase-like, C-terminal NADP-linked domain"/>
    <property type="match status" value="1"/>
</dbReference>
<dbReference type="InterPro" id="IPR017938">
    <property type="entry name" value="Riboflavin_synthase-like_b-brl"/>
</dbReference>
<evidence type="ECO:0000256" key="9">
    <source>
        <dbReference type="ARBA" id="ARBA00047776"/>
    </source>
</evidence>
<comment type="catalytic activity">
    <reaction evidence="9">
        <text>2 reduced [2Fe-2S]-[ferredoxin] + NADP(+) + H(+) = 2 oxidized [2Fe-2S]-[ferredoxin] + NADPH</text>
        <dbReference type="Rhea" id="RHEA:20125"/>
        <dbReference type="Rhea" id="RHEA-COMP:10000"/>
        <dbReference type="Rhea" id="RHEA-COMP:10001"/>
        <dbReference type="ChEBI" id="CHEBI:15378"/>
        <dbReference type="ChEBI" id="CHEBI:33737"/>
        <dbReference type="ChEBI" id="CHEBI:33738"/>
        <dbReference type="ChEBI" id="CHEBI:57783"/>
        <dbReference type="ChEBI" id="CHEBI:58349"/>
        <dbReference type="EC" id="1.18.1.2"/>
    </reaction>
</comment>
<dbReference type="RefSeq" id="WP_014703260.1">
    <property type="nucleotide sequence ID" value="NC_017856.1"/>
</dbReference>
<gene>
    <name evidence="11" type="ordered locus">Q7C_668</name>
</gene>
<dbReference type="EC" id="1.18.1.2" evidence="3"/>
<feature type="domain" description="FAD-binding FR-type" evidence="10">
    <location>
        <begin position="2"/>
        <end position="101"/>
    </location>
</feature>
<evidence type="ECO:0000256" key="1">
    <source>
        <dbReference type="ARBA" id="ARBA00001974"/>
    </source>
</evidence>
<dbReference type="OrthoDB" id="9784483at2"/>
<evidence type="ECO:0000256" key="5">
    <source>
        <dbReference type="ARBA" id="ARBA00022741"/>
    </source>
</evidence>
<dbReference type="GO" id="GO:0034599">
    <property type="term" value="P:cellular response to oxidative stress"/>
    <property type="evidence" value="ECO:0007669"/>
    <property type="project" value="TreeGrafter"/>
</dbReference>
<dbReference type="Pfam" id="PF00175">
    <property type="entry name" value="NAD_binding_1"/>
    <property type="match status" value="1"/>
</dbReference>
<evidence type="ECO:0000256" key="8">
    <source>
        <dbReference type="ARBA" id="ARBA00023002"/>
    </source>
</evidence>
<accession>I1YFZ6</accession>
<dbReference type="HOGENOM" id="CLU_003827_3_0_6"/>
<dbReference type="GO" id="GO:0000166">
    <property type="term" value="F:nucleotide binding"/>
    <property type="evidence" value="ECO:0007669"/>
    <property type="project" value="UniProtKB-KW"/>
</dbReference>
<dbReference type="STRING" id="754477.Q7C_668"/>
<dbReference type="Pfam" id="PF00970">
    <property type="entry name" value="FAD_binding_6"/>
    <property type="match status" value="1"/>
</dbReference>
<dbReference type="InterPro" id="IPR001433">
    <property type="entry name" value="OxRdtase_FAD/NAD-bd"/>
</dbReference>
<evidence type="ECO:0000256" key="6">
    <source>
        <dbReference type="ARBA" id="ARBA00022827"/>
    </source>
</evidence>
<name>I1YFZ6_METFJ</name>
<keyword evidence="6" id="KW-0274">FAD</keyword>
<reference evidence="11 12" key="1">
    <citation type="journal article" date="2012" name="J. Bacteriol.">
        <title>Complete genome sequences of Methylophaga sp. strain JAM1 and Methylophaga sp. strain JAM7.</title>
        <authorList>
            <person name="Villeneuve C."/>
            <person name="Martineau C."/>
            <person name="Mauffrey F."/>
            <person name="Villemur R."/>
        </authorList>
    </citation>
    <scope>NUCLEOTIDE SEQUENCE [LARGE SCALE GENOMIC DNA]</scope>
    <source>
        <strain evidence="11 12">JAM7</strain>
    </source>
</reference>
<evidence type="ECO:0000259" key="10">
    <source>
        <dbReference type="PROSITE" id="PS51384"/>
    </source>
</evidence>
<dbReference type="PANTHER" id="PTHR47878:SF1">
    <property type="entry name" value="FLAVODOXIN_FERREDOXIN--NADP REDUCTASE"/>
    <property type="match status" value="1"/>
</dbReference>
<dbReference type="Proteomes" id="UP000009145">
    <property type="component" value="Chromosome"/>
</dbReference>
<evidence type="ECO:0000313" key="12">
    <source>
        <dbReference type="Proteomes" id="UP000009145"/>
    </source>
</evidence>
<keyword evidence="8 11" id="KW-0560">Oxidoreductase</keyword>
<dbReference type="InterPro" id="IPR017927">
    <property type="entry name" value="FAD-bd_FR_type"/>
</dbReference>
<keyword evidence="7" id="KW-0521">NADP</keyword>
<protein>
    <recommendedName>
        <fullName evidence="3">ferredoxin--NADP(+) reductase</fullName>
        <ecNumber evidence="3">1.18.1.2</ecNumber>
    </recommendedName>
</protein>
<dbReference type="eggNOG" id="COG1018">
    <property type="taxonomic scope" value="Bacteria"/>
</dbReference>